<dbReference type="Proteomes" id="UP000239209">
    <property type="component" value="Unassembled WGS sequence"/>
</dbReference>
<comment type="caution">
    <text evidence="3">The sequence shown here is derived from an EMBL/GenBank/DDBJ whole genome shotgun (WGS) entry which is preliminary data.</text>
</comment>
<gene>
    <name evidence="3" type="ORF">CLV70_1206</name>
</gene>
<organism evidence="3 4">
    <name type="scientific">Pseudosporangium ferrugineum</name>
    <dbReference type="NCBI Taxonomy" id="439699"/>
    <lineage>
        <taxon>Bacteria</taxon>
        <taxon>Bacillati</taxon>
        <taxon>Actinomycetota</taxon>
        <taxon>Actinomycetes</taxon>
        <taxon>Micromonosporales</taxon>
        <taxon>Micromonosporaceae</taxon>
        <taxon>Pseudosporangium</taxon>
    </lineage>
</organism>
<evidence type="ECO:0000259" key="2">
    <source>
        <dbReference type="Pfam" id="PF02371"/>
    </source>
</evidence>
<dbReference type="InterPro" id="IPR003346">
    <property type="entry name" value="Transposase_20"/>
</dbReference>
<keyword evidence="1" id="KW-0472">Membrane</keyword>
<protein>
    <submittedName>
        <fullName evidence="3">Transposase IS116/IS110/IS902 family protein</fullName>
    </submittedName>
</protein>
<dbReference type="PANTHER" id="PTHR33055">
    <property type="entry name" value="TRANSPOSASE FOR INSERTION SEQUENCE ELEMENT IS1111A"/>
    <property type="match status" value="1"/>
</dbReference>
<dbReference type="RefSeq" id="WP_106130248.1">
    <property type="nucleotide sequence ID" value="NZ_PVZG01000020.1"/>
</dbReference>
<dbReference type="EMBL" id="PVZG01000020">
    <property type="protein sequence ID" value="PRY21297.1"/>
    <property type="molecule type" value="Genomic_DNA"/>
</dbReference>
<evidence type="ECO:0000313" key="3">
    <source>
        <dbReference type="EMBL" id="PRY21297.1"/>
    </source>
</evidence>
<evidence type="ECO:0000256" key="1">
    <source>
        <dbReference type="SAM" id="Phobius"/>
    </source>
</evidence>
<dbReference type="OrthoDB" id="9815354at2"/>
<sequence length="188" mass="20408">MIDRIDAVTATVTTLTARIGQEIAPLQAEVERLSTIPGVGTHHAQVILAEIGADMSRFPTAAHLASWAGVCPGNHESAGKHGAGTTRKGDSWLRDTLGEAAAAGSRTKNTYLQARYRRIVTRRGKKRALVAVGHSILTAIWHMLTNDSDYQDLGAGHYLNRLAPARQARRLVNQLHQLGYQTVVTQTQ</sequence>
<dbReference type="Pfam" id="PF02371">
    <property type="entry name" value="Transposase_20"/>
    <property type="match status" value="1"/>
</dbReference>
<reference evidence="3 4" key="1">
    <citation type="submission" date="2018-03" db="EMBL/GenBank/DDBJ databases">
        <title>Genomic Encyclopedia of Archaeal and Bacterial Type Strains, Phase II (KMG-II): from individual species to whole genera.</title>
        <authorList>
            <person name="Goeker M."/>
        </authorList>
    </citation>
    <scope>NUCLEOTIDE SEQUENCE [LARGE SCALE GENOMIC DNA]</scope>
    <source>
        <strain evidence="3 4">DSM 45348</strain>
    </source>
</reference>
<accession>A0A2T0RJK0</accession>
<feature type="transmembrane region" description="Helical" evidence="1">
    <location>
        <begin position="127"/>
        <end position="144"/>
    </location>
</feature>
<feature type="domain" description="Transposase IS116/IS110/IS902 C-terminal" evidence="2">
    <location>
        <begin position="31"/>
        <end position="116"/>
    </location>
</feature>
<proteinExistence type="predicted"/>
<keyword evidence="1" id="KW-1133">Transmembrane helix</keyword>
<dbReference type="AlphaFoldDB" id="A0A2T0RJK0"/>
<evidence type="ECO:0000313" key="4">
    <source>
        <dbReference type="Proteomes" id="UP000239209"/>
    </source>
</evidence>
<dbReference type="GO" id="GO:0004803">
    <property type="term" value="F:transposase activity"/>
    <property type="evidence" value="ECO:0007669"/>
    <property type="project" value="InterPro"/>
</dbReference>
<keyword evidence="4" id="KW-1185">Reference proteome</keyword>
<keyword evidence="1" id="KW-0812">Transmembrane</keyword>
<dbReference type="GO" id="GO:0006313">
    <property type="term" value="P:DNA transposition"/>
    <property type="evidence" value="ECO:0007669"/>
    <property type="project" value="InterPro"/>
</dbReference>
<dbReference type="GO" id="GO:0003677">
    <property type="term" value="F:DNA binding"/>
    <property type="evidence" value="ECO:0007669"/>
    <property type="project" value="InterPro"/>
</dbReference>
<dbReference type="InterPro" id="IPR047650">
    <property type="entry name" value="Transpos_IS110"/>
</dbReference>
<dbReference type="PANTHER" id="PTHR33055:SF15">
    <property type="entry name" value="TRANSPOSASE-RELATED"/>
    <property type="match status" value="1"/>
</dbReference>
<name>A0A2T0RJK0_9ACTN</name>